<feature type="transmembrane region" description="Helical" evidence="1">
    <location>
        <begin position="61"/>
        <end position="82"/>
    </location>
</feature>
<keyword evidence="1" id="KW-0812">Transmembrane</keyword>
<reference evidence="4" key="1">
    <citation type="submission" date="2016-06" db="UniProtKB">
        <authorList>
            <consortium name="WormBaseParasite"/>
        </authorList>
    </citation>
    <scope>IDENTIFICATION</scope>
</reference>
<evidence type="ECO:0000256" key="1">
    <source>
        <dbReference type="SAM" id="Phobius"/>
    </source>
</evidence>
<evidence type="ECO:0000313" key="4">
    <source>
        <dbReference type="WBParaSite" id="SBAD_0000283601-mRNA-1"/>
    </source>
</evidence>
<accession>A0A183IGG2</accession>
<sequence>MGGKDPSTERRFEEAGKAAVKAAAKTKVDSWEKLGEVLESNFHMASKVFWETIRRHRDESLALGVSTWSVILISGTAFVRWLRHVLLMPPEKKAKQLVLAQLTGKRQIDGKD</sequence>
<keyword evidence="1" id="KW-1133">Transmembrane helix</keyword>
<evidence type="ECO:0000313" key="2">
    <source>
        <dbReference type="EMBL" id="VDO98669.1"/>
    </source>
</evidence>
<dbReference type="OrthoDB" id="7740904at2759"/>
<dbReference type="AlphaFoldDB" id="A0A183IGG2"/>
<gene>
    <name evidence="2" type="ORF">SBAD_LOCUS2706</name>
</gene>
<organism evidence="4">
    <name type="scientific">Soboliphyme baturini</name>
    <dbReference type="NCBI Taxonomy" id="241478"/>
    <lineage>
        <taxon>Eukaryota</taxon>
        <taxon>Metazoa</taxon>
        <taxon>Ecdysozoa</taxon>
        <taxon>Nematoda</taxon>
        <taxon>Enoplea</taxon>
        <taxon>Dorylaimia</taxon>
        <taxon>Dioctophymatida</taxon>
        <taxon>Dioctophymatoidea</taxon>
        <taxon>Soboliphymatidae</taxon>
        <taxon>Soboliphyme</taxon>
    </lineage>
</organism>
<proteinExistence type="predicted"/>
<dbReference type="Proteomes" id="UP000270296">
    <property type="component" value="Unassembled WGS sequence"/>
</dbReference>
<keyword evidence="1" id="KW-0472">Membrane</keyword>
<dbReference type="WBParaSite" id="SBAD_0000283601-mRNA-1">
    <property type="protein sequence ID" value="SBAD_0000283601-mRNA-1"/>
    <property type="gene ID" value="SBAD_0000283601"/>
</dbReference>
<keyword evidence="3" id="KW-1185">Reference proteome</keyword>
<protein>
    <submittedName>
        <fullName evidence="2 4">Uncharacterized protein</fullName>
    </submittedName>
</protein>
<dbReference type="EMBL" id="UZAM01007364">
    <property type="protein sequence ID" value="VDO98669.1"/>
    <property type="molecule type" value="Genomic_DNA"/>
</dbReference>
<reference evidence="2 3" key="2">
    <citation type="submission" date="2018-11" db="EMBL/GenBank/DDBJ databases">
        <authorList>
            <consortium name="Pathogen Informatics"/>
        </authorList>
    </citation>
    <scope>NUCLEOTIDE SEQUENCE [LARGE SCALE GENOMIC DNA]</scope>
</reference>
<evidence type="ECO:0000313" key="3">
    <source>
        <dbReference type="Proteomes" id="UP000270296"/>
    </source>
</evidence>
<name>A0A183IGG2_9BILA</name>